<dbReference type="RefSeq" id="WP_344921278.1">
    <property type="nucleotide sequence ID" value="NZ_BAABAQ010000012.1"/>
</dbReference>
<evidence type="ECO:0000313" key="2">
    <source>
        <dbReference type="Proteomes" id="UP001501251"/>
    </source>
</evidence>
<keyword evidence="2" id="KW-1185">Reference proteome</keyword>
<comment type="caution">
    <text evidence="1">The sequence shown here is derived from an EMBL/GenBank/DDBJ whole genome shotgun (WGS) entry which is preliminary data.</text>
</comment>
<protein>
    <recommendedName>
        <fullName evidence="3">DNA-binding protein</fullName>
    </recommendedName>
</protein>
<gene>
    <name evidence="1" type="ORF">GCM10022252_57970</name>
</gene>
<evidence type="ECO:0000313" key="1">
    <source>
        <dbReference type="EMBL" id="GAA4202166.1"/>
    </source>
</evidence>
<accession>A0ABP8BB88</accession>
<sequence>MTVAAKLDKLLDKDYEGADLHSLPNAPVSALSGVSESDAQDLAKAFGIKTIGDLGRNKHFRAAEAIVSLSEASR</sequence>
<organism evidence="1 2">
    <name type="scientific">Streptosporangium oxazolinicum</name>
    <dbReference type="NCBI Taxonomy" id="909287"/>
    <lineage>
        <taxon>Bacteria</taxon>
        <taxon>Bacillati</taxon>
        <taxon>Actinomycetota</taxon>
        <taxon>Actinomycetes</taxon>
        <taxon>Streptosporangiales</taxon>
        <taxon>Streptosporangiaceae</taxon>
        <taxon>Streptosporangium</taxon>
    </lineage>
</organism>
<evidence type="ECO:0008006" key="3">
    <source>
        <dbReference type="Google" id="ProtNLM"/>
    </source>
</evidence>
<name>A0ABP8BB88_9ACTN</name>
<proteinExistence type="predicted"/>
<reference evidence="2" key="1">
    <citation type="journal article" date="2019" name="Int. J. Syst. Evol. Microbiol.">
        <title>The Global Catalogue of Microorganisms (GCM) 10K type strain sequencing project: providing services to taxonomists for standard genome sequencing and annotation.</title>
        <authorList>
            <consortium name="The Broad Institute Genomics Platform"/>
            <consortium name="The Broad Institute Genome Sequencing Center for Infectious Disease"/>
            <person name="Wu L."/>
            <person name="Ma J."/>
        </authorList>
    </citation>
    <scope>NUCLEOTIDE SEQUENCE [LARGE SCALE GENOMIC DNA]</scope>
    <source>
        <strain evidence="2">JCM 17388</strain>
    </source>
</reference>
<dbReference type="Proteomes" id="UP001501251">
    <property type="component" value="Unassembled WGS sequence"/>
</dbReference>
<dbReference type="EMBL" id="BAABAQ010000012">
    <property type="protein sequence ID" value="GAA4202166.1"/>
    <property type="molecule type" value="Genomic_DNA"/>
</dbReference>